<accession>A0ABD1ZS62</accession>
<evidence type="ECO:0000313" key="2">
    <source>
        <dbReference type="EMBL" id="KAL2653666.1"/>
    </source>
</evidence>
<reference evidence="2 3" key="1">
    <citation type="submission" date="2024-09" db="EMBL/GenBank/DDBJ databases">
        <title>Chromosome-scale assembly of Riccia fluitans.</title>
        <authorList>
            <person name="Paukszto L."/>
            <person name="Sawicki J."/>
            <person name="Karawczyk K."/>
            <person name="Piernik-Szablinska J."/>
            <person name="Szczecinska M."/>
            <person name="Mazdziarz M."/>
        </authorList>
    </citation>
    <scope>NUCLEOTIDE SEQUENCE [LARGE SCALE GENOMIC DNA]</scope>
    <source>
        <strain evidence="2">Rf_01</strain>
        <tissue evidence="2">Aerial parts of the thallus</tissue>
    </source>
</reference>
<dbReference type="AlphaFoldDB" id="A0ABD1ZS62"/>
<keyword evidence="3" id="KW-1185">Reference proteome</keyword>
<organism evidence="2 3">
    <name type="scientific">Riccia fluitans</name>
    <dbReference type="NCBI Taxonomy" id="41844"/>
    <lineage>
        <taxon>Eukaryota</taxon>
        <taxon>Viridiplantae</taxon>
        <taxon>Streptophyta</taxon>
        <taxon>Embryophyta</taxon>
        <taxon>Marchantiophyta</taxon>
        <taxon>Marchantiopsida</taxon>
        <taxon>Marchantiidae</taxon>
        <taxon>Marchantiales</taxon>
        <taxon>Ricciaceae</taxon>
        <taxon>Riccia</taxon>
    </lineage>
</organism>
<gene>
    <name evidence="2" type="ORF">R1flu_021794</name>
</gene>
<name>A0ABD1ZS62_9MARC</name>
<dbReference type="Proteomes" id="UP001605036">
    <property type="component" value="Unassembled WGS sequence"/>
</dbReference>
<evidence type="ECO:0000313" key="3">
    <source>
        <dbReference type="Proteomes" id="UP001605036"/>
    </source>
</evidence>
<feature type="region of interest" description="Disordered" evidence="1">
    <location>
        <begin position="1"/>
        <end position="27"/>
    </location>
</feature>
<feature type="compositionally biased region" description="Basic and acidic residues" evidence="1">
    <location>
        <begin position="17"/>
        <end position="27"/>
    </location>
</feature>
<evidence type="ECO:0000256" key="1">
    <source>
        <dbReference type="SAM" id="MobiDB-lite"/>
    </source>
</evidence>
<comment type="caution">
    <text evidence="2">The sequence shown here is derived from an EMBL/GenBank/DDBJ whole genome shotgun (WGS) entry which is preliminary data.</text>
</comment>
<sequence>MQNAVRDGGTLSCNDRGPQEDEPARRGATECLCKHWQADQGLSLNMQIEQLGRNMGKAESRIRILTEWTPNQSREQRALERAGVAGENITNANGTCEANCERAKGQITHERR</sequence>
<protein>
    <submittedName>
        <fullName evidence="2">Uncharacterized protein</fullName>
    </submittedName>
</protein>
<dbReference type="EMBL" id="JBHFFA010000001">
    <property type="protein sequence ID" value="KAL2653666.1"/>
    <property type="molecule type" value="Genomic_DNA"/>
</dbReference>
<proteinExistence type="predicted"/>